<comment type="catalytic activity">
    <reaction evidence="16 18">
        <text>N-acetyl-alpha-D-glucosamine 1-phosphate + UTP + H(+) = UDP-N-acetyl-alpha-D-glucosamine + diphosphate</text>
        <dbReference type="Rhea" id="RHEA:13509"/>
        <dbReference type="ChEBI" id="CHEBI:15378"/>
        <dbReference type="ChEBI" id="CHEBI:33019"/>
        <dbReference type="ChEBI" id="CHEBI:46398"/>
        <dbReference type="ChEBI" id="CHEBI:57705"/>
        <dbReference type="ChEBI" id="CHEBI:57776"/>
        <dbReference type="EC" id="2.7.7.23"/>
    </reaction>
</comment>
<evidence type="ECO:0000256" key="15">
    <source>
        <dbReference type="ARBA" id="ARBA00048247"/>
    </source>
</evidence>
<feature type="binding site" evidence="18">
    <location>
        <position position="102"/>
    </location>
    <ligand>
        <name>Mg(2+)</name>
        <dbReference type="ChEBI" id="CHEBI:18420"/>
    </ligand>
</feature>
<keyword evidence="14 18" id="KW-0961">Cell wall biogenesis/degradation</keyword>
<dbReference type="SUPFAM" id="SSF53448">
    <property type="entry name" value="Nucleotide-diphospho-sugar transferases"/>
    <property type="match status" value="1"/>
</dbReference>
<dbReference type="GO" id="GO:0009252">
    <property type="term" value="P:peptidoglycan biosynthetic process"/>
    <property type="evidence" value="ECO:0007669"/>
    <property type="project" value="UniProtKB-UniRule"/>
</dbReference>
<sequence length="452" mass="48694">MKFSSVILAAGKGTRMYSQKPKVLHTLAGKPMVSHVIDTCREINVDNIHLIYGHGKDQMQATLANESVNWVLQAEQLGTGHAVMQAADQFVDDEQIVVLYGDVPLISSQTIEALLSAQPAGGIALLTVKLDEPTGYGRIVRQQDQVVAIVEQKDANAEQLLINEVNTGVLVATGRDLKRWLSGLSNDNAQGEYYLTDIIAAAHSEGGVIEAVHPQSTMEVEGVNDRVQLACLERRFQLSQAQALLKQGVMLRDPSRFDLRGQLQCGQDVEIDANVIIEGTVTIGNNVTIGAGSVLIDCEIDDNTLVRPYSIIEGAIVGETCTVGPFARLRPGAELCDDAHVGNFVEMKNARLDQGSKANHLTYLGDADIGQRVNIGAGTITCNYDGANKHKTIIEDDVFVGSDTQLVAPVKVGKGATIGAGTTVTRDIDDNELVITRAKAKHITGWKRPTKK</sequence>
<dbReference type="InterPro" id="IPR029044">
    <property type="entry name" value="Nucleotide-diphossugar_trans"/>
</dbReference>
<dbReference type="HAMAP" id="MF_01631">
    <property type="entry name" value="GlmU"/>
    <property type="match status" value="1"/>
</dbReference>
<dbReference type="KEGG" id="vih:AB0763_13180"/>
<keyword evidence="12 18" id="KW-0511">Multifunctional enzyme</keyword>
<dbReference type="InterPro" id="IPR018357">
    <property type="entry name" value="Hexapep_transf_CS"/>
</dbReference>
<comment type="similarity">
    <text evidence="2 18">In the C-terminal section; belongs to the transferase hexapeptide repeat family.</text>
</comment>
<feature type="binding site" evidence="18">
    <location>
        <begin position="383"/>
        <end position="384"/>
    </location>
    <ligand>
        <name>acetyl-CoA</name>
        <dbReference type="ChEBI" id="CHEBI:57288"/>
    </ligand>
</feature>
<feature type="binding site" evidence="18">
    <location>
        <position position="224"/>
    </location>
    <ligand>
        <name>Mg(2+)</name>
        <dbReference type="ChEBI" id="CHEBI:18420"/>
    </ligand>
</feature>
<dbReference type="RefSeq" id="WP_306102261.1">
    <property type="nucleotide sequence ID" value="NZ_CP162601.1"/>
</dbReference>
<evidence type="ECO:0000256" key="6">
    <source>
        <dbReference type="ARBA" id="ARBA00022695"/>
    </source>
</evidence>
<evidence type="ECO:0000313" key="21">
    <source>
        <dbReference type="EMBL" id="XDK25062.1"/>
    </source>
</evidence>
<comment type="similarity">
    <text evidence="3 18">In the N-terminal section; belongs to the N-acetylglucosamine-1-phosphate uridyltransferase family.</text>
</comment>
<dbReference type="InterPro" id="IPR025877">
    <property type="entry name" value="MobA-like_NTP_Trfase"/>
</dbReference>
<evidence type="ECO:0000256" key="10">
    <source>
        <dbReference type="ARBA" id="ARBA00022960"/>
    </source>
</evidence>
<evidence type="ECO:0000256" key="13">
    <source>
        <dbReference type="ARBA" id="ARBA00023315"/>
    </source>
</evidence>
<feature type="binding site" evidence="18">
    <location>
        <position position="437"/>
    </location>
    <ligand>
        <name>acetyl-CoA</name>
        <dbReference type="ChEBI" id="CHEBI:57288"/>
    </ligand>
</feature>
<comment type="pathway">
    <text evidence="18">Nucleotide-sugar biosynthesis; UDP-N-acetyl-alpha-D-glucosamine biosynthesis; UDP-N-acetyl-alpha-D-glucosamine from N-acetyl-alpha-D-glucosamine 1-phosphate: step 1/1.</text>
</comment>
<feature type="active site" description="Proton acceptor" evidence="18">
    <location>
        <position position="360"/>
    </location>
</feature>
<evidence type="ECO:0000256" key="3">
    <source>
        <dbReference type="ARBA" id="ARBA00007947"/>
    </source>
</evidence>
<evidence type="ECO:0000256" key="2">
    <source>
        <dbReference type="ARBA" id="ARBA00007707"/>
    </source>
</evidence>
<keyword evidence="9 18" id="KW-0460">Magnesium</keyword>
<dbReference type="InterPro" id="IPR001451">
    <property type="entry name" value="Hexapep"/>
</dbReference>
<feature type="domain" description="MobA-like NTP transferase" evidence="19">
    <location>
        <begin position="6"/>
        <end position="125"/>
    </location>
</feature>
<dbReference type="GO" id="GO:0003977">
    <property type="term" value="F:UDP-N-acetylglucosamine diphosphorylase activity"/>
    <property type="evidence" value="ECO:0007669"/>
    <property type="project" value="UniProtKB-UniRule"/>
</dbReference>
<dbReference type="Pfam" id="PF12804">
    <property type="entry name" value="NTP_transf_3"/>
    <property type="match status" value="1"/>
</dbReference>
<dbReference type="InterPro" id="IPR011004">
    <property type="entry name" value="Trimer_LpxA-like_sf"/>
</dbReference>
<keyword evidence="6 18" id="KW-0548">Nucleotidyltransferase</keyword>
<evidence type="ECO:0000256" key="9">
    <source>
        <dbReference type="ARBA" id="ARBA00022842"/>
    </source>
</evidence>
<dbReference type="PANTHER" id="PTHR43584:SF3">
    <property type="entry name" value="BIFUNCTIONAL PROTEIN GLMU"/>
    <property type="match status" value="1"/>
</dbReference>
<dbReference type="Pfam" id="PF00132">
    <property type="entry name" value="Hexapep"/>
    <property type="match status" value="1"/>
</dbReference>
<comment type="subunit">
    <text evidence="18">Homotrimer.</text>
</comment>
<evidence type="ECO:0000256" key="8">
    <source>
        <dbReference type="ARBA" id="ARBA00022737"/>
    </source>
</evidence>
<dbReference type="FunFam" id="3.90.550.10:FF:000006">
    <property type="entry name" value="Bifunctional protein GlmU"/>
    <property type="match status" value="1"/>
</dbReference>
<keyword evidence="4 18" id="KW-0963">Cytoplasm</keyword>
<feature type="binding site" evidence="18">
    <location>
        <begin position="100"/>
        <end position="102"/>
    </location>
    <ligand>
        <name>UDP-N-acetyl-alpha-D-glucosamine</name>
        <dbReference type="ChEBI" id="CHEBI:57705"/>
    </ligand>
</feature>
<evidence type="ECO:0000256" key="1">
    <source>
        <dbReference type="ARBA" id="ARBA00004496"/>
    </source>
</evidence>
<evidence type="ECO:0000256" key="7">
    <source>
        <dbReference type="ARBA" id="ARBA00022723"/>
    </source>
</evidence>
<accession>A0AB39HAT6</accession>
<comment type="function">
    <text evidence="17 18">Catalyzes the last two sequential reactions in the de novo biosynthetic pathway for UDP-N-acetylglucosamine (UDP-GlcNAc). The C-terminal domain catalyzes the transfer of acetyl group from acetyl coenzyme A to glucosamine-1-phosphate (GlcN-1-P) to produce N-acetylglucosamine-1-phosphate (GlcNAc-1-P), which is converted into UDP-GlcNAc by the transfer of uridine 5-monophosphate (from uridine 5-triphosphate), a reaction catalyzed by the N-terminal domain.</text>
</comment>
<dbReference type="PANTHER" id="PTHR43584">
    <property type="entry name" value="NUCLEOTIDYL TRANSFERASE"/>
    <property type="match status" value="1"/>
</dbReference>
<feature type="binding site" evidence="18">
    <location>
        <position position="151"/>
    </location>
    <ligand>
        <name>UDP-N-acetyl-alpha-D-glucosamine</name>
        <dbReference type="ChEBI" id="CHEBI:57705"/>
    </ligand>
</feature>
<dbReference type="GO" id="GO:0019134">
    <property type="term" value="F:glucosamine-1-phosphate N-acetyltransferase activity"/>
    <property type="evidence" value="ECO:0007669"/>
    <property type="project" value="UniProtKB-UniRule"/>
</dbReference>
<evidence type="ECO:0000256" key="4">
    <source>
        <dbReference type="ARBA" id="ARBA00022490"/>
    </source>
</evidence>
<dbReference type="NCBIfam" id="TIGR01173">
    <property type="entry name" value="glmU"/>
    <property type="match status" value="1"/>
</dbReference>
<dbReference type="GO" id="GO:0006048">
    <property type="term" value="P:UDP-N-acetylglucosamine biosynthetic process"/>
    <property type="evidence" value="ECO:0007669"/>
    <property type="project" value="InterPro"/>
</dbReference>
<dbReference type="NCBIfam" id="NF006986">
    <property type="entry name" value="PRK09451.1"/>
    <property type="match status" value="1"/>
</dbReference>
<evidence type="ECO:0000256" key="11">
    <source>
        <dbReference type="ARBA" id="ARBA00022984"/>
    </source>
</evidence>
<dbReference type="CDD" id="cd03353">
    <property type="entry name" value="LbH_GlmU_C"/>
    <property type="match status" value="1"/>
</dbReference>
<evidence type="ECO:0000256" key="12">
    <source>
        <dbReference type="ARBA" id="ARBA00023268"/>
    </source>
</evidence>
<keyword evidence="5 18" id="KW-0808">Transferase</keyword>
<feature type="binding site" evidence="18">
    <location>
        <begin position="8"/>
        <end position="11"/>
    </location>
    <ligand>
        <name>UDP-N-acetyl-alpha-D-glucosamine</name>
        <dbReference type="ChEBI" id="CHEBI:57705"/>
    </ligand>
</feature>
<keyword evidence="11 18" id="KW-0573">Peptidoglycan synthesis</keyword>
<feature type="binding site" evidence="18">
    <location>
        <position position="330"/>
    </location>
    <ligand>
        <name>UDP-N-acetyl-alpha-D-glucosamine</name>
        <dbReference type="ChEBI" id="CHEBI:57705"/>
    </ligand>
</feature>
<dbReference type="InterPro" id="IPR050065">
    <property type="entry name" value="GlmU-like"/>
</dbReference>
<dbReference type="AlphaFoldDB" id="A0AB39HAT6"/>
<feature type="binding site" evidence="18">
    <location>
        <begin position="78"/>
        <end position="79"/>
    </location>
    <ligand>
        <name>UDP-N-acetyl-alpha-D-glucosamine</name>
        <dbReference type="ChEBI" id="CHEBI:57705"/>
    </ligand>
</feature>
<dbReference type="SUPFAM" id="SSF51161">
    <property type="entry name" value="Trimeric LpxA-like enzymes"/>
    <property type="match status" value="1"/>
</dbReference>
<keyword evidence="7 18" id="KW-0479">Metal-binding</keyword>
<feature type="binding site" evidence="18">
    <location>
        <position position="348"/>
    </location>
    <ligand>
        <name>UDP-N-acetyl-alpha-D-glucosamine</name>
        <dbReference type="ChEBI" id="CHEBI:57705"/>
    </ligand>
</feature>
<evidence type="ECO:0000256" key="14">
    <source>
        <dbReference type="ARBA" id="ARBA00023316"/>
    </source>
</evidence>
<feature type="binding site" evidence="18">
    <location>
        <position position="73"/>
    </location>
    <ligand>
        <name>UDP-N-acetyl-alpha-D-glucosamine</name>
        <dbReference type="ChEBI" id="CHEBI:57705"/>
    </ligand>
</feature>
<dbReference type="GO" id="GO:0005737">
    <property type="term" value="C:cytoplasm"/>
    <property type="evidence" value="ECO:0007669"/>
    <property type="project" value="UniProtKB-SubCell"/>
</dbReference>
<feature type="binding site" evidence="18">
    <location>
        <position position="22"/>
    </location>
    <ligand>
        <name>UDP-N-acetyl-alpha-D-glucosamine</name>
        <dbReference type="ChEBI" id="CHEBI:57705"/>
    </ligand>
</feature>
<dbReference type="Gene3D" id="2.160.10.10">
    <property type="entry name" value="Hexapeptide repeat proteins"/>
    <property type="match status" value="1"/>
</dbReference>
<feature type="region of interest" description="N-acetyltransferase" evidence="18">
    <location>
        <begin position="248"/>
        <end position="452"/>
    </location>
</feature>
<feature type="binding site" evidence="18">
    <location>
        <position position="402"/>
    </location>
    <ligand>
        <name>acetyl-CoA</name>
        <dbReference type="ChEBI" id="CHEBI:57288"/>
    </ligand>
</feature>
<dbReference type="GO" id="GO:0008360">
    <property type="term" value="P:regulation of cell shape"/>
    <property type="evidence" value="ECO:0007669"/>
    <property type="project" value="UniProtKB-KW"/>
</dbReference>
<dbReference type="GO" id="GO:0000287">
    <property type="term" value="F:magnesium ion binding"/>
    <property type="evidence" value="ECO:0007669"/>
    <property type="project" value="UniProtKB-UniRule"/>
</dbReference>
<dbReference type="GO" id="GO:0009245">
    <property type="term" value="P:lipid A biosynthetic process"/>
    <property type="evidence" value="ECO:0007669"/>
    <property type="project" value="UniProtKB-UniRule"/>
</dbReference>
<evidence type="ECO:0000259" key="20">
    <source>
        <dbReference type="Pfam" id="PF25087"/>
    </source>
</evidence>
<dbReference type="PROSITE" id="PS00101">
    <property type="entry name" value="HEXAPEP_TRANSFERASES"/>
    <property type="match status" value="1"/>
</dbReference>
<dbReference type="InterPro" id="IPR056729">
    <property type="entry name" value="GMPPB_C"/>
</dbReference>
<dbReference type="EC" id="2.3.1.157" evidence="18"/>
<feature type="binding site" evidence="18">
    <location>
        <position position="374"/>
    </location>
    <ligand>
        <name>UDP-N-acetyl-alpha-D-glucosamine</name>
        <dbReference type="ChEBI" id="CHEBI:57705"/>
    </ligand>
</feature>
<evidence type="ECO:0000259" key="19">
    <source>
        <dbReference type="Pfam" id="PF12804"/>
    </source>
</evidence>
<evidence type="ECO:0000256" key="16">
    <source>
        <dbReference type="ARBA" id="ARBA00048493"/>
    </source>
</evidence>
<dbReference type="Pfam" id="PF25087">
    <property type="entry name" value="GMPPB_C"/>
    <property type="match status" value="1"/>
</dbReference>
<feature type="binding site" evidence="18">
    <location>
        <position position="166"/>
    </location>
    <ligand>
        <name>UDP-N-acetyl-alpha-D-glucosamine</name>
        <dbReference type="ChEBI" id="CHEBI:57705"/>
    </ligand>
</feature>
<keyword evidence="13 18" id="KW-0012">Acyltransferase</keyword>
<evidence type="ECO:0000256" key="17">
    <source>
        <dbReference type="ARBA" id="ARBA00049628"/>
    </source>
</evidence>
<dbReference type="Gene3D" id="3.90.550.10">
    <property type="entry name" value="Spore Coat Polysaccharide Biosynthesis Protein SpsA, Chain A"/>
    <property type="match status" value="1"/>
</dbReference>
<feature type="binding site" evidence="18">
    <location>
        <position position="363"/>
    </location>
    <ligand>
        <name>UDP-N-acetyl-alpha-D-glucosamine</name>
        <dbReference type="ChEBI" id="CHEBI:57705"/>
    </ligand>
</feature>
<feature type="binding site" evidence="18">
    <location>
        <position position="224"/>
    </location>
    <ligand>
        <name>UDP-N-acetyl-alpha-D-glucosamine</name>
        <dbReference type="ChEBI" id="CHEBI:57705"/>
    </ligand>
</feature>
<gene>
    <name evidence="18 21" type="primary">glmU</name>
    <name evidence="21" type="ORF">AB0763_13180</name>
</gene>
<dbReference type="GO" id="GO:0071555">
    <property type="term" value="P:cell wall organization"/>
    <property type="evidence" value="ECO:0007669"/>
    <property type="project" value="UniProtKB-KW"/>
</dbReference>
<feature type="region of interest" description="Pyrophosphorylase" evidence="18">
    <location>
        <begin position="1"/>
        <end position="226"/>
    </location>
</feature>
<comment type="catalytic activity">
    <reaction evidence="15 18">
        <text>alpha-D-glucosamine 1-phosphate + acetyl-CoA = N-acetyl-alpha-D-glucosamine 1-phosphate + CoA + H(+)</text>
        <dbReference type="Rhea" id="RHEA:13725"/>
        <dbReference type="ChEBI" id="CHEBI:15378"/>
        <dbReference type="ChEBI" id="CHEBI:57287"/>
        <dbReference type="ChEBI" id="CHEBI:57288"/>
        <dbReference type="ChEBI" id="CHEBI:57776"/>
        <dbReference type="ChEBI" id="CHEBI:58516"/>
        <dbReference type="EC" id="2.3.1.157"/>
    </reaction>
</comment>
<feature type="binding site" evidence="18">
    <location>
        <position position="420"/>
    </location>
    <ligand>
        <name>acetyl-CoA</name>
        <dbReference type="ChEBI" id="CHEBI:57288"/>
    </ligand>
</feature>
<comment type="cofactor">
    <cofactor evidence="18">
        <name>Mg(2+)</name>
        <dbReference type="ChEBI" id="CHEBI:18420"/>
    </cofactor>
    <text evidence="18">Binds 1 Mg(2+) ion per subunit.</text>
</comment>
<feature type="region of interest" description="Linker" evidence="18">
    <location>
        <begin position="227"/>
        <end position="247"/>
    </location>
</feature>
<organism evidence="21">
    <name type="scientific">Vibrio sp. HB236076</name>
    <dbReference type="NCBI Taxonomy" id="3232307"/>
    <lineage>
        <taxon>Bacteria</taxon>
        <taxon>Pseudomonadati</taxon>
        <taxon>Pseudomonadota</taxon>
        <taxon>Gammaproteobacteria</taxon>
        <taxon>Vibrionales</taxon>
        <taxon>Vibrionaceae</taxon>
        <taxon>Vibrio</taxon>
    </lineage>
</organism>
<comment type="pathway">
    <text evidence="18">Bacterial outer membrane biogenesis; LPS lipid A biosynthesis.</text>
</comment>
<feature type="binding site" evidence="18">
    <location>
        <position position="377"/>
    </location>
    <ligand>
        <name>acetyl-CoA</name>
        <dbReference type="ChEBI" id="CHEBI:57288"/>
    </ligand>
</feature>
<dbReference type="GO" id="GO:0016020">
    <property type="term" value="C:membrane"/>
    <property type="evidence" value="ECO:0007669"/>
    <property type="project" value="GOC"/>
</dbReference>
<feature type="binding site" evidence="18">
    <location>
        <position position="137"/>
    </location>
    <ligand>
        <name>UDP-N-acetyl-alpha-D-glucosamine</name>
        <dbReference type="ChEBI" id="CHEBI:57705"/>
    </ligand>
</feature>
<feature type="domain" description="Mannose-1-phosphate guanyltransferase C-terminal" evidence="20">
    <location>
        <begin position="262"/>
        <end position="349"/>
    </location>
</feature>
<dbReference type="GO" id="GO:0000902">
    <property type="term" value="P:cell morphogenesis"/>
    <property type="evidence" value="ECO:0007669"/>
    <property type="project" value="UniProtKB-UniRule"/>
</dbReference>
<keyword evidence="8 18" id="KW-0677">Repeat</keyword>
<dbReference type="InterPro" id="IPR005882">
    <property type="entry name" value="Bifunctional_GlmU"/>
</dbReference>
<name>A0AB39HAT6_9VIBR</name>
<reference evidence="21" key="1">
    <citation type="submission" date="2024-07" db="EMBL/GenBank/DDBJ databases">
        <title>Genome Analysis of a Potential Novel Vibrio Species Secreting pH- and Thermo-stable Alginate Lyase and its Application in Producing Alginate Oligosaccharides.</title>
        <authorList>
            <person name="Huang H."/>
            <person name="Bao K."/>
        </authorList>
    </citation>
    <scope>NUCLEOTIDE SEQUENCE</scope>
    <source>
        <strain evidence="21">HB236076</strain>
    </source>
</reference>
<protein>
    <recommendedName>
        <fullName evidence="18">Bifunctional protein GlmU</fullName>
    </recommendedName>
    <domain>
        <recommendedName>
            <fullName evidence="18">UDP-N-acetylglucosamine pyrophosphorylase</fullName>
            <ecNumber evidence="18">2.7.7.23</ecNumber>
        </recommendedName>
        <alternativeName>
            <fullName evidence="18">N-acetylglucosamine-1-phosphate uridyltransferase</fullName>
        </alternativeName>
    </domain>
    <domain>
        <recommendedName>
            <fullName evidence="18">Glucosamine-1-phosphate N-acetyltransferase</fullName>
            <ecNumber evidence="18">2.3.1.157</ecNumber>
        </recommendedName>
    </domain>
</protein>
<proteinExistence type="inferred from homology"/>
<comment type="subcellular location">
    <subcellularLocation>
        <location evidence="1 18">Cytoplasm</location>
    </subcellularLocation>
</comment>
<keyword evidence="10 18" id="KW-0133">Cell shape</keyword>
<dbReference type="EC" id="2.7.7.23" evidence="18"/>
<evidence type="ECO:0000256" key="18">
    <source>
        <dbReference type="HAMAP-Rule" id="MF_01631"/>
    </source>
</evidence>
<comment type="pathway">
    <text evidence="18">Nucleotide-sugar biosynthesis; UDP-N-acetyl-alpha-D-glucosamine biosynthesis; N-acetyl-alpha-D-glucosamine 1-phosphate from alpha-D-glucosamine 6-phosphate (route II): step 2/2.</text>
</comment>
<dbReference type="InterPro" id="IPR038009">
    <property type="entry name" value="GlmU_C_LbH"/>
</dbReference>
<dbReference type="CDD" id="cd02540">
    <property type="entry name" value="GT2_GlmU_N_bac"/>
    <property type="match status" value="1"/>
</dbReference>
<dbReference type="EMBL" id="CP162601">
    <property type="protein sequence ID" value="XDK25062.1"/>
    <property type="molecule type" value="Genomic_DNA"/>
</dbReference>
<evidence type="ECO:0000256" key="5">
    <source>
        <dbReference type="ARBA" id="ARBA00022679"/>
    </source>
</evidence>